<dbReference type="InterPro" id="IPR020904">
    <property type="entry name" value="Sc_DH/Rdtase_CS"/>
</dbReference>
<comment type="similarity">
    <text evidence="1">Belongs to the short-chain dehydrogenases/reductases (SDR) family.</text>
</comment>
<keyword evidence="2" id="KW-0560">Oxidoreductase</keyword>
<sequence length="245" mass="26469">MSEQTAQQSTPRTALVTGATRGIGRAIARDLAADHVVFVGGRSAEDVERVRAELAGVGPGTRPFVADVTDDEQVAAAWAPLREEFGALNVLVHSAGIAPQSLVADAPRKMWEQIFDVNVISVAQLTRLTLPELRAAQGDVVAINSGSGFTSRASSALYSGTKFALRALTDALREEEREHGVRVASVHPGRVATDMQEQLHEYMGQEYRPEEWIQPEQIAAAVRMAVDAERTSEVEVISVRPSGMR</sequence>
<evidence type="ECO:0000313" key="4">
    <source>
        <dbReference type="EMBL" id="TFH98846.1"/>
    </source>
</evidence>
<evidence type="ECO:0000259" key="3">
    <source>
        <dbReference type="SMART" id="SM00822"/>
    </source>
</evidence>
<dbReference type="RefSeq" id="WP_102613097.1">
    <property type="nucleotide sequence ID" value="NZ_CABMOG010000001.1"/>
</dbReference>
<feature type="domain" description="Ketoreductase" evidence="3">
    <location>
        <begin position="12"/>
        <end position="194"/>
    </location>
</feature>
<dbReference type="GO" id="GO:0016491">
    <property type="term" value="F:oxidoreductase activity"/>
    <property type="evidence" value="ECO:0007669"/>
    <property type="project" value="UniProtKB-KW"/>
</dbReference>
<dbReference type="SMART" id="SM00822">
    <property type="entry name" value="PKS_KR"/>
    <property type="match status" value="1"/>
</dbReference>
<dbReference type="GeneID" id="93232675"/>
<dbReference type="SUPFAM" id="SSF51735">
    <property type="entry name" value="NAD(P)-binding Rossmann-fold domains"/>
    <property type="match status" value="1"/>
</dbReference>
<reference evidence="4 5" key="1">
    <citation type="submission" date="2019-03" db="EMBL/GenBank/DDBJ databases">
        <title>Genome Sequencing and Assembly of Various Microbes Isolated from Alder Root Nodule.</title>
        <authorList>
            <person name="Swanson E."/>
            <person name="Sevigny J.L."/>
            <person name="Pesce C."/>
            <person name="Davis I."/>
            <person name="Kleiner V."/>
            <person name="Tisa L."/>
        </authorList>
    </citation>
    <scope>NUCLEOTIDE SEQUENCE [LARGE SCALE GENOMIC DNA]</scope>
    <source>
        <strain evidence="4 5">4R-31</strain>
    </source>
</reference>
<gene>
    <name evidence="4" type="ORF">E4P33_11545</name>
</gene>
<dbReference type="InterPro" id="IPR002347">
    <property type="entry name" value="SDR_fam"/>
</dbReference>
<keyword evidence="5" id="KW-1185">Reference proteome</keyword>
<dbReference type="NCBIfam" id="NF006073">
    <property type="entry name" value="PRK08219.1"/>
    <property type="match status" value="1"/>
</dbReference>
<dbReference type="PANTHER" id="PTHR44196:SF1">
    <property type="entry name" value="DEHYDROGENASE_REDUCTASE SDR FAMILY MEMBER 7B"/>
    <property type="match status" value="1"/>
</dbReference>
<dbReference type="PRINTS" id="PR00081">
    <property type="entry name" value="GDHRDH"/>
</dbReference>
<organism evidence="4 5">
    <name type="scientific">Kocuria rhizophila</name>
    <dbReference type="NCBI Taxonomy" id="72000"/>
    <lineage>
        <taxon>Bacteria</taxon>
        <taxon>Bacillati</taxon>
        <taxon>Actinomycetota</taxon>
        <taxon>Actinomycetes</taxon>
        <taxon>Micrococcales</taxon>
        <taxon>Micrococcaceae</taxon>
        <taxon>Kocuria</taxon>
    </lineage>
</organism>
<evidence type="ECO:0000313" key="5">
    <source>
        <dbReference type="Proteomes" id="UP000298017"/>
    </source>
</evidence>
<dbReference type="Gene3D" id="3.40.50.720">
    <property type="entry name" value="NAD(P)-binding Rossmann-like Domain"/>
    <property type="match status" value="1"/>
</dbReference>
<dbReference type="GO" id="GO:0016020">
    <property type="term" value="C:membrane"/>
    <property type="evidence" value="ECO:0007669"/>
    <property type="project" value="TreeGrafter"/>
</dbReference>
<protein>
    <submittedName>
        <fullName evidence="4">SDR family oxidoreductase</fullName>
    </submittedName>
</protein>
<dbReference type="EMBL" id="SPNK01000019">
    <property type="protein sequence ID" value="TFH98846.1"/>
    <property type="molecule type" value="Genomic_DNA"/>
</dbReference>
<dbReference type="InterPro" id="IPR036291">
    <property type="entry name" value="NAD(P)-bd_dom_sf"/>
</dbReference>
<name>A0AAX2SBW4_KOCRH</name>
<proteinExistence type="inferred from homology"/>
<dbReference type="PANTHER" id="PTHR44196">
    <property type="entry name" value="DEHYDROGENASE/REDUCTASE SDR FAMILY MEMBER 7B"/>
    <property type="match status" value="1"/>
</dbReference>
<comment type="caution">
    <text evidence="4">The sequence shown here is derived from an EMBL/GenBank/DDBJ whole genome shotgun (WGS) entry which is preliminary data.</text>
</comment>
<dbReference type="Pfam" id="PF00106">
    <property type="entry name" value="adh_short"/>
    <property type="match status" value="1"/>
</dbReference>
<dbReference type="Proteomes" id="UP000298017">
    <property type="component" value="Unassembled WGS sequence"/>
</dbReference>
<dbReference type="InterPro" id="IPR057326">
    <property type="entry name" value="KR_dom"/>
</dbReference>
<dbReference type="PROSITE" id="PS00061">
    <property type="entry name" value="ADH_SHORT"/>
    <property type="match status" value="1"/>
</dbReference>
<evidence type="ECO:0000256" key="2">
    <source>
        <dbReference type="ARBA" id="ARBA00023002"/>
    </source>
</evidence>
<dbReference type="AlphaFoldDB" id="A0AAX2SBW4"/>
<accession>A0AAX2SBW4</accession>
<evidence type="ECO:0000256" key="1">
    <source>
        <dbReference type="ARBA" id="ARBA00006484"/>
    </source>
</evidence>